<evidence type="ECO:0000313" key="1">
    <source>
        <dbReference type="EMBL" id="KAI9921068.1"/>
    </source>
</evidence>
<accession>A0ACC0WQC9</accession>
<comment type="caution">
    <text evidence="1">The sequence shown here is derived from an EMBL/GenBank/DDBJ whole genome shotgun (WGS) entry which is preliminary data.</text>
</comment>
<organism evidence="1 2">
    <name type="scientific">Peronosclerospora sorghi</name>
    <dbReference type="NCBI Taxonomy" id="230839"/>
    <lineage>
        <taxon>Eukaryota</taxon>
        <taxon>Sar</taxon>
        <taxon>Stramenopiles</taxon>
        <taxon>Oomycota</taxon>
        <taxon>Peronosporomycetes</taxon>
        <taxon>Peronosporales</taxon>
        <taxon>Peronosporaceae</taxon>
        <taxon>Peronosclerospora</taxon>
    </lineage>
</organism>
<reference evidence="1 2" key="1">
    <citation type="journal article" date="2022" name="bioRxiv">
        <title>The genome of the oomycete Peronosclerospora sorghi, a cosmopolitan pathogen of maize and sorghum, is inflated with dispersed pseudogenes.</title>
        <authorList>
            <person name="Fletcher K."/>
            <person name="Martin F."/>
            <person name="Isakeit T."/>
            <person name="Cavanaugh K."/>
            <person name="Magill C."/>
            <person name="Michelmore R."/>
        </authorList>
    </citation>
    <scope>NUCLEOTIDE SEQUENCE [LARGE SCALE GENOMIC DNA]</scope>
    <source>
        <strain evidence="1">P6</strain>
    </source>
</reference>
<dbReference type="EMBL" id="CM047580">
    <property type="protein sequence ID" value="KAI9921068.1"/>
    <property type="molecule type" value="Genomic_DNA"/>
</dbReference>
<protein>
    <submittedName>
        <fullName evidence="1">Uncharacterized protein</fullName>
    </submittedName>
</protein>
<gene>
    <name evidence="1" type="ORF">PsorP6_001528</name>
</gene>
<sequence>MTNEPSPWYNQRKVHPWTLLLREHARVLHSWKNEFAGSSACNFVRAKVYPSFVLYSITDPI</sequence>
<dbReference type="Proteomes" id="UP001163321">
    <property type="component" value="Chromosome 1"/>
</dbReference>
<keyword evidence="2" id="KW-1185">Reference proteome</keyword>
<name>A0ACC0WQC9_9STRA</name>
<evidence type="ECO:0000313" key="2">
    <source>
        <dbReference type="Proteomes" id="UP001163321"/>
    </source>
</evidence>
<proteinExistence type="predicted"/>